<proteinExistence type="inferred from homology"/>
<keyword evidence="6" id="KW-1185">Reference proteome</keyword>
<comment type="similarity">
    <text evidence="1">Belongs to the SEN54 family.</text>
</comment>
<evidence type="ECO:0000256" key="2">
    <source>
        <dbReference type="ARBA" id="ARBA00022694"/>
    </source>
</evidence>
<organism evidence="5 6">
    <name type="scientific">Meira miltonrushii</name>
    <dbReference type="NCBI Taxonomy" id="1280837"/>
    <lineage>
        <taxon>Eukaryota</taxon>
        <taxon>Fungi</taxon>
        <taxon>Dikarya</taxon>
        <taxon>Basidiomycota</taxon>
        <taxon>Ustilaginomycotina</taxon>
        <taxon>Exobasidiomycetes</taxon>
        <taxon>Exobasidiales</taxon>
        <taxon>Brachybasidiaceae</taxon>
        <taxon>Meira</taxon>
    </lineage>
</organism>
<dbReference type="STRING" id="1280837.A0A316V417"/>
<dbReference type="FunCoup" id="A0A316V417">
    <property type="interactions" value="6"/>
</dbReference>
<feature type="compositionally biased region" description="Basic and acidic residues" evidence="3">
    <location>
        <begin position="15"/>
        <end position="27"/>
    </location>
</feature>
<dbReference type="GeneID" id="37018563"/>
<evidence type="ECO:0000313" key="6">
    <source>
        <dbReference type="Proteomes" id="UP000245771"/>
    </source>
</evidence>
<protein>
    <recommendedName>
        <fullName evidence="4">tRNA-splicing endonuclease subunit Sen54 N-terminal domain-containing protein</fullName>
    </recommendedName>
</protein>
<dbReference type="PANTHER" id="PTHR21027">
    <property type="entry name" value="TRNA-SPLICING ENDONUCLEASE SUBUNIT SEN54"/>
    <property type="match status" value="1"/>
</dbReference>
<feature type="compositionally biased region" description="Polar residues" evidence="3">
    <location>
        <begin position="55"/>
        <end position="64"/>
    </location>
</feature>
<dbReference type="RefSeq" id="XP_025352601.1">
    <property type="nucleotide sequence ID" value="XM_025496782.1"/>
</dbReference>
<dbReference type="Pfam" id="PF12928">
    <property type="entry name" value="tRNA_int_end_N2"/>
    <property type="match status" value="1"/>
</dbReference>
<evidence type="ECO:0000313" key="5">
    <source>
        <dbReference type="EMBL" id="PWN32299.1"/>
    </source>
</evidence>
<gene>
    <name evidence="5" type="ORF">FA14DRAFT_127159</name>
</gene>
<dbReference type="PANTHER" id="PTHR21027:SF1">
    <property type="entry name" value="TRNA-SPLICING ENDONUCLEASE SUBUNIT SEN54"/>
    <property type="match status" value="1"/>
</dbReference>
<dbReference type="InParanoid" id="A0A316V417"/>
<dbReference type="InterPro" id="IPR024336">
    <property type="entry name" value="tRNA_splic_suSen54_N"/>
</dbReference>
<dbReference type="Proteomes" id="UP000245771">
    <property type="component" value="Unassembled WGS sequence"/>
</dbReference>
<dbReference type="AlphaFoldDB" id="A0A316V417"/>
<dbReference type="OrthoDB" id="408683at2759"/>
<dbReference type="GO" id="GO:0000214">
    <property type="term" value="C:tRNA-intron endonuclease complex"/>
    <property type="evidence" value="ECO:0007669"/>
    <property type="project" value="TreeGrafter"/>
</dbReference>
<feature type="region of interest" description="Disordered" evidence="3">
    <location>
        <begin position="1"/>
        <end position="75"/>
    </location>
</feature>
<name>A0A316V417_9BASI</name>
<reference evidence="5 6" key="1">
    <citation type="journal article" date="2018" name="Mol. Biol. Evol.">
        <title>Broad Genomic Sampling Reveals a Smut Pathogenic Ancestry of the Fungal Clade Ustilaginomycotina.</title>
        <authorList>
            <person name="Kijpornyongpan T."/>
            <person name="Mondo S.J."/>
            <person name="Barry K."/>
            <person name="Sandor L."/>
            <person name="Lee J."/>
            <person name="Lipzen A."/>
            <person name="Pangilinan J."/>
            <person name="LaButti K."/>
            <person name="Hainaut M."/>
            <person name="Henrissat B."/>
            <person name="Grigoriev I.V."/>
            <person name="Spatafora J.W."/>
            <person name="Aime M.C."/>
        </authorList>
    </citation>
    <scope>NUCLEOTIDE SEQUENCE [LARGE SCALE GENOMIC DNA]</scope>
    <source>
        <strain evidence="5 6">MCA 3882</strain>
    </source>
</reference>
<feature type="domain" description="tRNA-splicing endonuclease subunit Sen54 N-terminal" evidence="4">
    <location>
        <begin position="93"/>
        <end position="184"/>
    </location>
</feature>
<sequence length="592" mass="66991">MDDSVFDPDAPNVDLSKKNEADGHGSDSEDEAAPDFGQLAALASRAQAKQGLLQDDSTNQNTQFIPKRGDKDFEPTGFTGQKNALENSRKAMFDVISSQRIINSKSISIATWHPQLSRAIVHLVRGQTFASMGVSRRVAVLEDGQFEDLAHIYQKEGKPIASSRLELLPEEALYLVERGSLECRIYHKSNGSGTVEDMRDYDDIVENPEWVPMSLEQAFSTILGVDGLTRPHYQLYAYLKRLGYIVQRKSISDQLRKINAATNKASRESFETEGIIADPHHPLRLLTIFDLLLYPIRRIVQIASHGLNRLQGFFRSLLQRLRNWFSKVTAASTNTSFMSRPGLLGIGTSSFSGYDEVFDRLRIVPTGHDAKLIRPELKQQQDVAPEIFYYAWRPATHFKKSDPPLPEYQLAVMDVRHTSLPSAFAFADLFEHIPVPLSTQDWEQMDEEEQRVWKMAEEQRKRNNESYGKGAVRKAQALKQAKEAQEQGHDGVITSQISSIERIWHRFVSLLGFISTLFAHLPPGYQVPRRTKGRHAQRGGQQNRLVNVYGPLKSGRRNIIVAVNDCGTTSLLRFGEAEFERWRIAGTERQGR</sequence>
<dbReference type="InterPro" id="IPR024337">
    <property type="entry name" value="tRNA_splic_suSen54"/>
</dbReference>
<dbReference type="EMBL" id="KZ819606">
    <property type="protein sequence ID" value="PWN32299.1"/>
    <property type="molecule type" value="Genomic_DNA"/>
</dbReference>
<keyword evidence="2" id="KW-0819">tRNA processing</keyword>
<accession>A0A316V417</accession>
<evidence type="ECO:0000259" key="4">
    <source>
        <dbReference type="Pfam" id="PF12928"/>
    </source>
</evidence>
<evidence type="ECO:0000256" key="3">
    <source>
        <dbReference type="SAM" id="MobiDB-lite"/>
    </source>
</evidence>
<dbReference type="GO" id="GO:0000379">
    <property type="term" value="P:tRNA-type intron splice site recognition and cleavage"/>
    <property type="evidence" value="ECO:0007669"/>
    <property type="project" value="TreeGrafter"/>
</dbReference>
<evidence type="ECO:0000256" key="1">
    <source>
        <dbReference type="ARBA" id="ARBA00005736"/>
    </source>
</evidence>